<reference evidence="2" key="1">
    <citation type="journal article" date="2016" name="Genome Biol. Evol.">
        <title>Comparative 'omics' of the Fusarium fujikuroi species complex highlights differences in genetic potential and metabolite synthesis.</title>
        <authorList>
            <person name="Niehaus E.-M."/>
            <person name="Muensterkoetter M."/>
            <person name="Proctor R.H."/>
            <person name="Brown D.W."/>
            <person name="Sharon A."/>
            <person name="Idan Y."/>
            <person name="Oren-Young L."/>
            <person name="Sieber C.M."/>
            <person name="Novak O."/>
            <person name="Pencik A."/>
            <person name="Tarkowska D."/>
            <person name="Hromadova K."/>
            <person name="Freeman S."/>
            <person name="Maymon M."/>
            <person name="Elazar M."/>
            <person name="Youssef S.A."/>
            <person name="El-Shabrawy E.S.M."/>
            <person name="Shalaby A.B.A."/>
            <person name="Houterman P."/>
            <person name="Brock N.L."/>
            <person name="Burkhardt I."/>
            <person name="Tsavkelova E.A."/>
            <person name="Dickschat J.S."/>
            <person name="Galuszka P."/>
            <person name="Gueldener U."/>
            <person name="Tudzynski B."/>
        </authorList>
    </citation>
    <scope>NUCLEOTIDE SEQUENCE [LARGE SCALE GENOMIC DNA]</scope>
    <source>
        <strain evidence="2">ET1</strain>
    </source>
</reference>
<dbReference type="EMBL" id="FJOF01000010">
    <property type="protein sequence ID" value="CZR46573.1"/>
    <property type="molecule type" value="Genomic_DNA"/>
</dbReference>
<proteinExistence type="predicted"/>
<sequence length="366" mass="41249">MPETLSIKMLDSPETAQAELDEPQKQYSQGEIDRLEGELSPLDALATFMRLGVIIPPYPPACHIINGRHLHGCGQKVKHVSDTDEFKRLELTGENTIVDLVKTPFSDLDSQIHVVRSRTPFKKRSRGPLVNTTSNMTSESKLLPTYNSFPTRKDSAKIIKCLPHQAQQSTRGRKPMDPFVSQELLHRGYNLECMPPLHLFDTQMCTKEFRLKDIRITEDMMEDAGIDVTKIAVSMGEWLLYFSSNARPWAMRACIVLGASPAYEAWKFGPLEIGIHIPSFHQLLEAEDMTVETISMCLDELIGVLPSPPESYNQLGDPVWSSFRTAYIKQGNACRAKDSLPNPEAVIKHLESQYLEMEEGSETSRT</sequence>
<name>A0A1L7W1Q5_FUSPR</name>
<gene>
    <name evidence="1" type="ORF">FPRO_12023</name>
</gene>
<dbReference type="AlphaFoldDB" id="A0A1L7W1Q5"/>
<evidence type="ECO:0000313" key="1">
    <source>
        <dbReference type="EMBL" id="CZR46573.1"/>
    </source>
</evidence>
<protein>
    <submittedName>
        <fullName evidence="1">Uncharacterized protein</fullName>
    </submittedName>
</protein>
<organism evidence="1 2">
    <name type="scientific">Fusarium proliferatum (strain ET1)</name>
    <name type="common">Orchid endophyte fungus</name>
    <dbReference type="NCBI Taxonomy" id="1227346"/>
    <lineage>
        <taxon>Eukaryota</taxon>
        <taxon>Fungi</taxon>
        <taxon>Dikarya</taxon>
        <taxon>Ascomycota</taxon>
        <taxon>Pezizomycotina</taxon>
        <taxon>Sordariomycetes</taxon>
        <taxon>Hypocreomycetidae</taxon>
        <taxon>Hypocreales</taxon>
        <taxon>Nectriaceae</taxon>
        <taxon>Fusarium</taxon>
        <taxon>Fusarium fujikuroi species complex</taxon>
    </lineage>
</organism>
<dbReference type="GeneID" id="42056889"/>
<dbReference type="Proteomes" id="UP000183971">
    <property type="component" value="Unassembled WGS sequence"/>
</dbReference>
<keyword evidence="2" id="KW-1185">Reference proteome</keyword>
<accession>A0A1L7W1Q5</accession>
<comment type="caution">
    <text evidence="1">The sequence shown here is derived from an EMBL/GenBank/DDBJ whole genome shotgun (WGS) entry which is preliminary data.</text>
</comment>
<evidence type="ECO:0000313" key="2">
    <source>
        <dbReference type="Proteomes" id="UP000183971"/>
    </source>
</evidence>
<dbReference type="VEuPathDB" id="FungiDB:FPRO_12023"/>
<dbReference type="RefSeq" id="XP_031087107.1">
    <property type="nucleotide sequence ID" value="XM_031221560.1"/>
</dbReference>